<feature type="domain" description="Zinc knuckle CX2CX4HX4C" evidence="3">
    <location>
        <begin position="173"/>
        <end position="220"/>
    </location>
</feature>
<evidence type="ECO:0000313" key="4">
    <source>
        <dbReference type="Proteomes" id="UP000694864"/>
    </source>
</evidence>
<dbReference type="PANTHER" id="PTHR31286:SF162">
    <property type="entry name" value="DUF4283 DOMAIN-CONTAINING PROTEIN-RELATED"/>
    <property type="match status" value="1"/>
</dbReference>
<feature type="domain" description="DUF4283" evidence="2">
    <location>
        <begin position="34"/>
        <end position="110"/>
    </location>
</feature>
<gene>
    <name evidence="5" type="primary">LOC104743613</name>
</gene>
<dbReference type="InterPro" id="IPR025558">
    <property type="entry name" value="DUF4283"/>
</dbReference>
<reference evidence="4" key="1">
    <citation type="journal article" date="2014" name="Nat. Commun.">
        <title>The emerging biofuel crop Camelina sativa retains a highly undifferentiated hexaploid genome structure.</title>
        <authorList>
            <person name="Kagale S."/>
            <person name="Koh C."/>
            <person name="Nixon J."/>
            <person name="Bollina V."/>
            <person name="Clarke W.E."/>
            <person name="Tuteja R."/>
            <person name="Spillane C."/>
            <person name="Robinson S.J."/>
            <person name="Links M.G."/>
            <person name="Clarke C."/>
            <person name="Higgins E.E."/>
            <person name="Huebert T."/>
            <person name="Sharpe A.G."/>
            <person name="Parkin I.A."/>
        </authorList>
    </citation>
    <scope>NUCLEOTIDE SEQUENCE [LARGE SCALE GENOMIC DNA]</scope>
    <source>
        <strain evidence="4">cv. DH55</strain>
    </source>
</reference>
<evidence type="ECO:0000259" key="2">
    <source>
        <dbReference type="Pfam" id="PF14111"/>
    </source>
</evidence>
<dbReference type="PANTHER" id="PTHR31286">
    <property type="entry name" value="GLYCINE-RICH CELL WALL STRUCTURAL PROTEIN 1.8-LIKE"/>
    <property type="match status" value="1"/>
</dbReference>
<dbReference type="InterPro" id="IPR040256">
    <property type="entry name" value="At4g02000-like"/>
</dbReference>
<dbReference type="Pfam" id="PF14392">
    <property type="entry name" value="zf-CCHC_4"/>
    <property type="match status" value="1"/>
</dbReference>
<name>A0ABM0VYA3_CAMSA</name>
<reference evidence="5" key="2">
    <citation type="submission" date="2025-08" db="UniProtKB">
        <authorList>
            <consortium name="RefSeq"/>
        </authorList>
    </citation>
    <scope>IDENTIFICATION</scope>
    <source>
        <tissue evidence="5">Leaf</tissue>
    </source>
</reference>
<feature type="compositionally biased region" description="Basic and acidic residues" evidence="1">
    <location>
        <begin position="327"/>
        <end position="347"/>
    </location>
</feature>
<keyword evidence="4" id="KW-1185">Reference proteome</keyword>
<accession>A0ABM0VYA3</accession>
<dbReference type="GeneID" id="104743613"/>
<dbReference type="Pfam" id="PF14111">
    <property type="entry name" value="DUF4283"/>
    <property type="match status" value="1"/>
</dbReference>
<evidence type="ECO:0000313" key="5">
    <source>
        <dbReference type="RefSeq" id="XP_010462973.1"/>
    </source>
</evidence>
<dbReference type="InterPro" id="IPR025836">
    <property type="entry name" value="Zn_knuckle_CX2CX4HX4C"/>
</dbReference>
<dbReference type="Proteomes" id="UP000694864">
    <property type="component" value="Chromosome 14"/>
</dbReference>
<sequence>MEKDLWDEIQNLALGREDPELLIPNSDYEDVLASNRLSLIARPLNPVDQNLFEVAANLPTAWGLASSVHGRVLDDRFVQFRFQSERDLTSVLRRESWSFHRWFVALQRWDDLPRLDFLTSLDLWVQIRGLPISYVSAKTIRRIARSLGELVQVDFEDSVTNQISFLRVKIRVSITDRFRFFRRVRFQTGDRAMLGFQYKKMEKICTNCCRIMHPTSRCPFEPTNPHHYNNQDDQAHQWINDGIEDPDSAPISQQSSPVAQVPVFVHESQPPHPKKRAGPYFALVFPHFELSGKDESIGSNLEGGSPPKMQSKYEVGECSKRRLNVNPKKELPMKKRASFPDHDREANHQTPNPP</sequence>
<evidence type="ECO:0000256" key="1">
    <source>
        <dbReference type="SAM" id="MobiDB-lite"/>
    </source>
</evidence>
<protein>
    <submittedName>
        <fullName evidence="5">Uncharacterized protein At4g02000-like</fullName>
    </submittedName>
</protein>
<proteinExistence type="predicted"/>
<organism evidence="4 5">
    <name type="scientific">Camelina sativa</name>
    <name type="common">False flax</name>
    <name type="synonym">Myagrum sativum</name>
    <dbReference type="NCBI Taxonomy" id="90675"/>
    <lineage>
        <taxon>Eukaryota</taxon>
        <taxon>Viridiplantae</taxon>
        <taxon>Streptophyta</taxon>
        <taxon>Embryophyta</taxon>
        <taxon>Tracheophyta</taxon>
        <taxon>Spermatophyta</taxon>
        <taxon>Magnoliopsida</taxon>
        <taxon>eudicotyledons</taxon>
        <taxon>Gunneridae</taxon>
        <taxon>Pentapetalae</taxon>
        <taxon>rosids</taxon>
        <taxon>malvids</taxon>
        <taxon>Brassicales</taxon>
        <taxon>Brassicaceae</taxon>
        <taxon>Camelineae</taxon>
        <taxon>Camelina</taxon>
    </lineage>
</organism>
<evidence type="ECO:0000259" key="3">
    <source>
        <dbReference type="Pfam" id="PF14392"/>
    </source>
</evidence>
<feature type="region of interest" description="Disordered" evidence="1">
    <location>
        <begin position="296"/>
        <end position="354"/>
    </location>
</feature>
<dbReference type="RefSeq" id="XP_010462973.1">
    <property type="nucleotide sequence ID" value="XM_010464671.1"/>
</dbReference>